<dbReference type="GO" id="GO:0005829">
    <property type="term" value="C:cytosol"/>
    <property type="evidence" value="ECO:0007669"/>
    <property type="project" value="TreeGrafter"/>
</dbReference>
<feature type="region of interest" description="Disordered" evidence="4">
    <location>
        <begin position="1"/>
        <end position="92"/>
    </location>
</feature>
<keyword evidence="1" id="KW-0677">Repeat</keyword>
<feature type="repeat" description="ANK" evidence="3">
    <location>
        <begin position="358"/>
        <end position="390"/>
    </location>
</feature>
<feature type="repeat" description="ANK" evidence="3">
    <location>
        <begin position="272"/>
        <end position="304"/>
    </location>
</feature>
<feature type="compositionally biased region" description="Basic and acidic residues" evidence="4">
    <location>
        <begin position="35"/>
        <end position="52"/>
    </location>
</feature>
<dbReference type="PANTHER" id="PTHR46680:SF3">
    <property type="entry name" value="NF-KAPPA-B INHIBITOR CACTUS"/>
    <property type="match status" value="1"/>
</dbReference>
<feature type="region of interest" description="Disordered" evidence="4">
    <location>
        <begin position="135"/>
        <end position="168"/>
    </location>
</feature>
<feature type="compositionally biased region" description="Acidic residues" evidence="4">
    <location>
        <begin position="459"/>
        <end position="473"/>
    </location>
</feature>
<feature type="repeat" description="ANK" evidence="3">
    <location>
        <begin position="392"/>
        <end position="414"/>
    </location>
</feature>
<organism evidence="5">
    <name type="scientific">Bactrocera latifrons</name>
    <name type="common">Malaysian fruit fly</name>
    <name type="synonym">Chaetodacus latifrons</name>
    <dbReference type="NCBI Taxonomy" id="174628"/>
    <lineage>
        <taxon>Eukaryota</taxon>
        <taxon>Metazoa</taxon>
        <taxon>Ecdysozoa</taxon>
        <taxon>Arthropoda</taxon>
        <taxon>Hexapoda</taxon>
        <taxon>Insecta</taxon>
        <taxon>Pterygota</taxon>
        <taxon>Neoptera</taxon>
        <taxon>Endopterygota</taxon>
        <taxon>Diptera</taxon>
        <taxon>Brachycera</taxon>
        <taxon>Muscomorpha</taxon>
        <taxon>Tephritoidea</taxon>
        <taxon>Tephritidae</taxon>
        <taxon>Bactrocera</taxon>
        <taxon>Bactrocera</taxon>
    </lineage>
</organism>
<dbReference type="SMART" id="SM00248">
    <property type="entry name" value="ANK"/>
    <property type="match status" value="5"/>
</dbReference>
<dbReference type="SUPFAM" id="SSF48403">
    <property type="entry name" value="Ankyrin repeat"/>
    <property type="match status" value="1"/>
</dbReference>
<dbReference type="InterPro" id="IPR051070">
    <property type="entry name" value="NF-kappa-B_inhibitor"/>
</dbReference>
<dbReference type="InterPro" id="IPR002110">
    <property type="entry name" value="Ankyrin_rpt"/>
</dbReference>
<dbReference type="AlphaFoldDB" id="A0A0K8U2N8"/>
<evidence type="ECO:0000256" key="4">
    <source>
        <dbReference type="SAM" id="MobiDB-lite"/>
    </source>
</evidence>
<feature type="compositionally biased region" description="Basic and acidic residues" evidence="4">
    <location>
        <begin position="77"/>
        <end position="92"/>
    </location>
</feature>
<name>A0A0K8U2N8_BACLA</name>
<feature type="compositionally biased region" description="Polar residues" evidence="4">
    <location>
        <begin position="156"/>
        <end position="168"/>
    </location>
</feature>
<evidence type="ECO:0000256" key="3">
    <source>
        <dbReference type="PROSITE-ProRule" id="PRU00023"/>
    </source>
</evidence>
<gene>
    <name evidence="5" type="primary">cact_3</name>
    <name evidence="5" type="ORF">c0_g1_i2</name>
</gene>
<dbReference type="PRINTS" id="PR01415">
    <property type="entry name" value="ANKYRIN"/>
</dbReference>
<dbReference type="PROSITE" id="PS50297">
    <property type="entry name" value="ANK_REP_REGION"/>
    <property type="match status" value="3"/>
</dbReference>
<dbReference type="Pfam" id="PF00023">
    <property type="entry name" value="Ank"/>
    <property type="match status" value="1"/>
</dbReference>
<dbReference type="OrthoDB" id="20727at2759"/>
<evidence type="ECO:0000256" key="1">
    <source>
        <dbReference type="ARBA" id="ARBA00022737"/>
    </source>
</evidence>
<evidence type="ECO:0000313" key="5">
    <source>
        <dbReference type="EMBL" id="JAI20615.1"/>
    </source>
</evidence>
<keyword evidence="2 3" id="KW-0040">ANK repeat</keyword>
<reference evidence="5" key="1">
    <citation type="submission" date="2015-06" db="EMBL/GenBank/DDBJ databases">
        <authorList>
            <person name="Hoefler B.C."/>
            <person name="Straight P.D."/>
        </authorList>
    </citation>
    <scope>NUCLEOTIDE SEQUENCE</scope>
</reference>
<dbReference type="PANTHER" id="PTHR46680">
    <property type="entry name" value="NF-KAPPA-B INHIBITOR ALPHA"/>
    <property type="match status" value="1"/>
</dbReference>
<proteinExistence type="predicted"/>
<accession>A0A0K8U2N8</accession>
<dbReference type="GeneID" id="108965783"/>
<dbReference type="Pfam" id="PF12796">
    <property type="entry name" value="Ank_2"/>
    <property type="match status" value="2"/>
</dbReference>
<evidence type="ECO:0000256" key="2">
    <source>
        <dbReference type="ARBA" id="ARBA00023043"/>
    </source>
</evidence>
<protein>
    <submittedName>
        <fullName evidence="5">NF-kappa-B inhibitor cactus</fullName>
    </submittedName>
</protein>
<feature type="compositionally biased region" description="Polar residues" evidence="4">
    <location>
        <begin position="56"/>
        <end position="71"/>
    </location>
</feature>
<dbReference type="EMBL" id="GDHF01031699">
    <property type="protein sequence ID" value="JAI20615.1"/>
    <property type="molecule type" value="Transcribed_RNA"/>
</dbReference>
<dbReference type="PROSITE" id="PS50088">
    <property type="entry name" value="ANK_REPEAT"/>
    <property type="match status" value="3"/>
</dbReference>
<feature type="compositionally biased region" description="Low complexity" evidence="4">
    <location>
        <begin position="17"/>
        <end position="31"/>
    </location>
</feature>
<dbReference type="InterPro" id="IPR036770">
    <property type="entry name" value="Ankyrin_rpt-contain_sf"/>
</dbReference>
<dbReference type="GO" id="GO:0051059">
    <property type="term" value="F:NF-kappaB binding"/>
    <property type="evidence" value="ECO:0007669"/>
    <property type="project" value="TreeGrafter"/>
</dbReference>
<dbReference type="GO" id="GO:0071356">
    <property type="term" value="P:cellular response to tumor necrosis factor"/>
    <property type="evidence" value="ECO:0007669"/>
    <property type="project" value="TreeGrafter"/>
</dbReference>
<dbReference type="Gene3D" id="1.25.40.20">
    <property type="entry name" value="Ankyrin repeat-containing domain"/>
    <property type="match status" value="1"/>
</dbReference>
<feature type="region of interest" description="Disordered" evidence="4">
    <location>
        <begin position="450"/>
        <end position="473"/>
    </location>
</feature>
<sequence length="473" mass="52453">MSKSNPAVKCITSDNENTNITDGSGTSSSSILAAKADKEHIPEKKEFSKNVDIEDQSQIDSGFLSGPQSSFQEEQEEPKYSPDRNDANDFNKSKSNIITTEHHVKNITGISQPHDKIQENIFVIDSGCIEEEYEEFNDSDTKSDRHLTTKQKLHSKPQSANAATKNSNLSEEMRLKHDVDSHISERFCNLSLESGAANNLNAADRIPGLQSTAVSNKSLGLSKQSIVEQIFQQNDDGDTYLHLACISGQDNLVAALIPLVMQQSLLNIKNDYEQTPLHLAALYSHKTIMRMLLLAGAEPNIRDCDGNTALHIACENGDEQSVIALTTPFSAPEVNAAYQQYGFAQSKLVNNFEIRNYDGEYCVHLASERGNLQILRSLVQSGANINAREGKGGYTPLHISVERNNEELLNFLLNYCKPKLNLEATTFGRRTAYQLACISKRSQMQLILEKHGAKQQPLPDEDESTEDESSDDE</sequence>